<gene>
    <name evidence="1" type="ORF">SAMN02746019_00004490</name>
</gene>
<keyword evidence="2" id="KW-1185">Reference proteome</keyword>
<reference evidence="2" key="1">
    <citation type="submission" date="2017-06" db="EMBL/GenBank/DDBJ databases">
        <authorList>
            <person name="Varghese N."/>
            <person name="Submissions S."/>
        </authorList>
    </citation>
    <scope>NUCLEOTIDE SEQUENCE [LARGE SCALE GENOMIC DNA]</scope>
    <source>
        <strain evidence="2">JAD2</strain>
    </source>
</reference>
<dbReference type="InterPro" id="IPR021799">
    <property type="entry name" value="PIN-like_prokaryotic"/>
</dbReference>
<organism evidence="1 2">
    <name type="scientific">Thermoflexus hugenholtzii JAD2</name>
    <dbReference type="NCBI Taxonomy" id="877466"/>
    <lineage>
        <taxon>Bacteria</taxon>
        <taxon>Bacillati</taxon>
        <taxon>Chloroflexota</taxon>
        <taxon>Thermoflexia</taxon>
        <taxon>Thermoflexales</taxon>
        <taxon>Thermoflexaceae</taxon>
        <taxon>Thermoflexus</taxon>
    </lineage>
</organism>
<protein>
    <submittedName>
        <fullName evidence="1">Predicted nucleic acid-binding protein, contains PIN domain</fullName>
    </submittedName>
</protein>
<accession>A0A212QR38</accession>
<dbReference type="AlphaFoldDB" id="A0A212QR38"/>
<dbReference type="Proteomes" id="UP000197025">
    <property type="component" value="Unassembled WGS sequence"/>
</dbReference>
<dbReference type="Pfam" id="PF11848">
    <property type="entry name" value="DUF3368"/>
    <property type="match status" value="1"/>
</dbReference>
<dbReference type="EMBL" id="FYEK01000018">
    <property type="protein sequence ID" value="SNB61829.1"/>
    <property type="molecule type" value="Genomic_DNA"/>
</dbReference>
<proteinExistence type="predicted"/>
<dbReference type="InParanoid" id="A0A212QR38"/>
<evidence type="ECO:0000313" key="1">
    <source>
        <dbReference type="EMBL" id="SNB61829.1"/>
    </source>
</evidence>
<evidence type="ECO:0000313" key="2">
    <source>
        <dbReference type="Proteomes" id="UP000197025"/>
    </source>
</evidence>
<name>A0A212QR38_9CHLR</name>
<sequence length="163" mass="17872">MIRVVVDSTPLIALSFIGRLDLLKALFDEVLVPASVYQEVVAQGRGRPGEEEVRQADWLVVRKPEQSLPLPPALLGLDRGEVDVILLAQEVMADWVLIDERLGRKIARALGLQVKGTLGVLLAAYHAGFLSRAEAEEAVDQLANSPIRISSRLAEWFKGQLSP</sequence>
<dbReference type="PANTHER" id="PTHR39550">
    <property type="entry name" value="SLL0658 PROTEIN"/>
    <property type="match status" value="1"/>
</dbReference>
<dbReference type="RefSeq" id="WP_200808081.1">
    <property type="nucleotide sequence ID" value="NZ_FYEK01000018.1"/>
</dbReference>
<dbReference type="PANTHER" id="PTHR39550:SF1">
    <property type="entry name" value="SLL0658 PROTEIN"/>
    <property type="match status" value="1"/>
</dbReference>